<evidence type="ECO:0000313" key="4">
    <source>
        <dbReference type="RefSeq" id="XP_027368269.1"/>
    </source>
</evidence>
<dbReference type="PANTHER" id="PTHR15503:SF45">
    <property type="entry name" value="RNA-DIRECTED DNA POLYMERASE HOMOLOG"/>
    <property type="match status" value="1"/>
</dbReference>
<dbReference type="InterPro" id="IPR032567">
    <property type="entry name" value="RTL1-rel"/>
</dbReference>
<dbReference type="KEGG" id="aprc:113874235"/>
<evidence type="ECO:0000313" key="3">
    <source>
        <dbReference type="RefSeq" id="XP_027368268.1"/>
    </source>
</evidence>
<reference evidence="3 4" key="2">
    <citation type="submission" date="2025-04" db="UniProtKB">
        <authorList>
            <consortium name="RefSeq"/>
        </authorList>
    </citation>
    <scope>IDENTIFICATION</scope>
    <source>
        <tissue evidence="3 4">Young leaves</tissue>
    </source>
</reference>
<gene>
    <name evidence="3" type="primary">LOC113874234</name>
    <name evidence="4" type="synonym">LOC113874235</name>
</gene>
<dbReference type="RefSeq" id="XP_027368269.1">
    <property type="nucleotide sequence ID" value="XM_027512468.1"/>
</dbReference>
<dbReference type="KEGG" id="aprc:113874234"/>
<dbReference type="RefSeq" id="XP_027368268.1">
    <property type="nucleotide sequence ID" value="XM_027512467.1"/>
</dbReference>
<protein>
    <submittedName>
        <fullName evidence="3">Uncharacterized protein LOC113874234</fullName>
    </submittedName>
    <submittedName>
        <fullName evidence="4">Uncharacterized protein LOC113874235</fullName>
    </submittedName>
</protein>
<evidence type="ECO:0000313" key="2">
    <source>
        <dbReference type="Proteomes" id="UP000694853"/>
    </source>
</evidence>
<dbReference type="OrthoDB" id="1600276at2759"/>
<accession>A0A8B8MK36</accession>
<dbReference type="InterPro" id="IPR005162">
    <property type="entry name" value="Retrotrans_gag_dom"/>
</dbReference>
<sequence length="166" mass="19558">MTGRGRVAEVTNDLLERMTQVLEALVHNQDGEPAKYRGLSAFTRHNPPKFEGKFDLKEPRGGWLMWRRSSMQWIDGVASQTLPYEDDYIKWETFKASLLGNYFPRNLKKQKAREFLELKQGNMTVEEYAATFQELMKYWPHYQHEDGEEDLCAQFKHGLRPEIRAD</sequence>
<evidence type="ECO:0000259" key="1">
    <source>
        <dbReference type="Pfam" id="PF03732"/>
    </source>
</evidence>
<dbReference type="GeneID" id="113874234"/>
<organism evidence="2 3">
    <name type="scientific">Abrus precatorius</name>
    <name type="common">Indian licorice</name>
    <name type="synonym">Glycine abrus</name>
    <dbReference type="NCBI Taxonomy" id="3816"/>
    <lineage>
        <taxon>Eukaryota</taxon>
        <taxon>Viridiplantae</taxon>
        <taxon>Streptophyta</taxon>
        <taxon>Embryophyta</taxon>
        <taxon>Tracheophyta</taxon>
        <taxon>Spermatophyta</taxon>
        <taxon>Magnoliopsida</taxon>
        <taxon>eudicotyledons</taxon>
        <taxon>Gunneridae</taxon>
        <taxon>Pentapetalae</taxon>
        <taxon>rosids</taxon>
        <taxon>fabids</taxon>
        <taxon>Fabales</taxon>
        <taxon>Fabaceae</taxon>
        <taxon>Papilionoideae</taxon>
        <taxon>50 kb inversion clade</taxon>
        <taxon>NPAAA clade</taxon>
        <taxon>indigoferoid/millettioid clade</taxon>
        <taxon>Abreae</taxon>
        <taxon>Abrus</taxon>
    </lineage>
</organism>
<proteinExistence type="predicted"/>
<dbReference type="AlphaFoldDB" id="A0A8B8MK36"/>
<dbReference type="Pfam" id="PF03732">
    <property type="entry name" value="Retrotrans_gag"/>
    <property type="match status" value="1"/>
</dbReference>
<dbReference type="PANTHER" id="PTHR15503">
    <property type="entry name" value="LDOC1 RELATED"/>
    <property type="match status" value="1"/>
</dbReference>
<keyword evidence="2" id="KW-1185">Reference proteome</keyword>
<reference evidence="2" key="1">
    <citation type="journal article" date="2019" name="Toxins">
        <title>Detection of Abrin-Like and Prepropulchellin-Like Toxin Genes and Transcripts Using Whole Genome Sequencing and Full-Length Transcript Sequencing of Abrus precatorius.</title>
        <authorList>
            <person name="Hovde B.T."/>
            <person name="Daligault H.E."/>
            <person name="Hanschen E.R."/>
            <person name="Kunde Y.A."/>
            <person name="Johnson M.B."/>
            <person name="Starkenburg S.R."/>
            <person name="Johnson S.L."/>
        </authorList>
    </citation>
    <scope>NUCLEOTIDE SEQUENCE [LARGE SCALE GENOMIC DNA]</scope>
</reference>
<name>A0A8B8MK36_ABRPR</name>
<dbReference type="Proteomes" id="UP000694853">
    <property type="component" value="Unplaced"/>
</dbReference>
<feature type="domain" description="Retrotransposon gag" evidence="1">
    <location>
        <begin position="73"/>
        <end position="161"/>
    </location>
</feature>